<proteinExistence type="predicted"/>
<accession>A0ABP8KV11</accession>
<dbReference type="Proteomes" id="UP001501788">
    <property type="component" value="Unassembled WGS sequence"/>
</dbReference>
<keyword evidence="2" id="KW-1185">Reference proteome</keyword>
<dbReference type="EMBL" id="BAABEX010000001">
    <property type="protein sequence ID" value="GAA4417304.1"/>
    <property type="molecule type" value="Genomic_DNA"/>
</dbReference>
<protein>
    <recommendedName>
        <fullName evidence="3">EF-hand domain-containing protein</fullName>
    </recommendedName>
</protein>
<evidence type="ECO:0000313" key="1">
    <source>
        <dbReference type="EMBL" id="GAA4417304.1"/>
    </source>
</evidence>
<gene>
    <name evidence="1" type="ORF">GCM10023090_00650</name>
</gene>
<dbReference type="RefSeq" id="WP_345060045.1">
    <property type="nucleotide sequence ID" value="NZ_BAABEX010000001.1"/>
</dbReference>
<evidence type="ECO:0008006" key="3">
    <source>
        <dbReference type="Google" id="ProtNLM"/>
    </source>
</evidence>
<sequence>MSLPTPTVQFPEAQVGEWTAIDTTTAPGLFAYRQTQAVALLELPDYGGGDLDAEQRREALRSAVSLHKPLAALSLFLGVVALEDLVRDLAARLADLPGLTQFFPELPKLRAQAVNRPADQAFKRLDTDPAGVLDPEEINGRFMKAMGVAPVPAGEYWHLRDLALLRHTVAHHAAVIRAVDVPRFAHFIILPGRVINPPPDFVRSELMYLYELGRTIEKAVQSAALSPIIQAAGAGWSMHPPKVLIELIELFGFFGFIETTTLPVGYSEPGSDLRQRQEAEANRIRDVLLQRCIAELVTVYGN</sequence>
<comment type="caution">
    <text evidence="1">The sequence shown here is derived from an EMBL/GenBank/DDBJ whole genome shotgun (WGS) entry which is preliminary data.</text>
</comment>
<reference evidence="2" key="1">
    <citation type="journal article" date="2019" name="Int. J. Syst. Evol. Microbiol.">
        <title>The Global Catalogue of Microorganisms (GCM) 10K type strain sequencing project: providing services to taxonomists for standard genome sequencing and annotation.</title>
        <authorList>
            <consortium name="The Broad Institute Genomics Platform"/>
            <consortium name="The Broad Institute Genome Sequencing Center for Infectious Disease"/>
            <person name="Wu L."/>
            <person name="Ma J."/>
        </authorList>
    </citation>
    <scope>NUCLEOTIDE SEQUENCE [LARGE SCALE GENOMIC DNA]</scope>
    <source>
        <strain evidence="2">JCM 31890</strain>
    </source>
</reference>
<organism evidence="1 2">
    <name type="scientific">Acidovorax lacteus</name>
    <dbReference type="NCBI Taxonomy" id="1924988"/>
    <lineage>
        <taxon>Bacteria</taxon>
        <taxon>Pseudomonadati</taxon>
        <taxon>Pseudomonadota</taxon>
        <taxon>Betaproteobacteria</taxon>
        <taxon>Burkholderiales</taxon>
        <taxon>Comamonadaceae</taxon>
        <taxon>Acidovorax</taxon>
    </lineage>
</organism>
<evidence type="ECO:0000313" key="2">
    <source>
        <dbReference type="Proteomes" id="UP001501788"/>
    </source>
</evidence>
<name>A0ABP8KV11_9BURK</name>